<protein>
    <submittedName>
        <fullName evidence="1">Uncharacterized protein</fullName>
    </submittedName>
</protein>
<name>A0A090DAB5_MESPL</name>
<reference evidence="2" key="1">
    <citation type="submission" date="2014-08" db="EMBL/GenBank/DDBJ databases">
        <authorList>
            <person name="Moulin L."/>
        </authorList>
    </citation>
    <scope>NUCLEOTIDE SEQUENCE [LARGE SCALE GENOMIC DNA]</scope>
</reference>
<sequence length="87" mass="9055">MPSGTEEQASHFEAATALFGRRLVSAAALERLGFSISDPSLGARQPEHGRARLSSIAVRAKALSLIGATGALILPYAVCRPAPSILK</sequence>
<organism evidence="1 2">
    <name type="scientific">Mesorhizobium plurifarium</name>
    <dbReference type="NCBI Taxonomy" id="69974"/>
    <lineage>
        <taxon>Bacteria</taxon>
        <taxon>Pseudomonadati</taxon>
        <taxon>Pseudomonadota</taxon>
        <taxon>Alphaproteobacteria</taxon>
        <taxon>Hyphomicrobiales</taxon>
        <taxon>Phyllobacteriaceae</taxon>
        <taxon>Mesorhizobium</taxon>
    </lineage>
</organism>
<evidence type="ECO:0000313" key="2">
    <source>
        <dbReference type="Proteomes" id="UP000045285"/>
    </source>
</evidence>
<dbReference type="EMBL" id="CCMZ01000003">
    <property type="protein sequence ID" value="CDX12067.1"/>
    <property type="molecule type" value="Genomic_DNA"/>
</dbReference>
<dbReference type="Proteomes" id="UP000045285">
    <property type="component" value="Unassembled WGS sequence"/>
</dbReference>
<dbReference type="AlphaFoldDB" id="A0A090DAB5"/>
<keyword evidence="2" id="KW-1185">Reference proteome</keyword>
<proteinExistence type="predicted"/>
<evidence type="ECO:0000313" key="1">
    <source>
        <dbReference type="EMBL" id="CDX12067.1"/>
    </source>
</evidence>
<accession>A0A090DAB5</accession>
<gene>
    <name evidence="1" type="ORF">MPL3356_110315</name>
</gene>